<sequence>MSDQFSSINSALRNPKFLNILYSKSDQDISDLLVLLYKNGQYANVEQFGNVVYQFYNQGTLDAYCTLSLLEFVYVPFFIPSYDQLLIMEYQKRGVPHAHSTNVIIKDEARISLKDLQGLTSV</sequence>
<gene>
    <name evidence="1" type="ORF">MELLADRAFT_61504</name>
</gene>
<proteinExistence type="predicted"/>
<dbReference type="RefSeq" id="XP_007407961.1">
    <property type="nucleotide sequence ID" value="XM_007407899.1"/>
</dbReference>
<keyword evidence="2" id="KW-1185">Reference proteome</keyword>
<protein>
    <submittedName>
        <fullName evidence="1">Uncharacterized protein</fullName>
    </submittedName>
</protein>
<dbReference type="AlphaFoldDB" id="F4RF68"/>
<evidence type="ECO:0000313" key="2">
    <source>
        <dbReference type="Proteomes" id="UP000001072"/>
    </source>
</evidence>
<dbReference type="InParanoid" id="F4RF68"/>
<evidence type="ECO:0000313" key="1">
    <source>
        <dbReference type="EMBL" id="EGG08987.1"/>
    </source>
</evidence>
<dbReference type="KEGG" id="mlr:MELLADRAFT_61504"/>
<name>F4RF68_MELLP</name>
<dbReference type="GeneID" id="18929740"/>
<organism evidence="2">
    <name type="scientific">Melampsora larici-populina (strain 98AG31 / pathotype 3-4-7)</name>
    <name type="common">Poplar leaf rust fungus</name>
    <dbReference type="NCBI Taxonomy" id="747676"/>
    <lineage>
        <taxon>Eukaryota</taxon>
        <taxon>Fungi</taxon>
        <taxon>Dikarya</taxon>
        <taxon>Basidiomycota</taxon>
        <taxon>Pucciniomycotina</taxon>
        <taxon>Pucciniomycetes</taxon>
        <taxon>Pucciniales</taxon>
        <taxon>Melampsoraceae</taxon>
        <taxon>Melampsora</taxon>
    </lineage>
</organism>
<dbReference type="EMBL" id="GL883099">
    <property type="protein sequence ID" value="EGG08987.1"/>
    <property type="molecule type" value="Genomic_DNA"/>
</dbReference>
<dbReference type="HOGENOM" id="CLU_2027232_0_0_1"/>
<accession>F4RF68</accession>
<dbReference type="VEuPathDB" id="FungiDB:MELLADRAFT_61504"/>
<reference evidence="2" key="1">
    <citation type="journal article" date="2011" name="Proc. Natl. Acad. Sci. U.S.A.">
        <title>Obligate biotrophy features unraveled by the genomic analysis of rust fungi.</title>
        <authorList>
            <person name="Duplessis S."/>
            <person name="Cuomo C.A."/>
            <person name="Lin Y.-C."/>
            <person name="Aerts A."/>
            <person name="Tisserant E."/>
            <person name="Veneault-Fourrey C."/>
            <person name="Joly D.L."/>
            <person name="Hacquard S."/>
            <person name="Amselem J."/>
            <person name="Cantarel B.L."/>
            <person name="Chiu R."/>
            <person name="Coutinho P.M."/>
            <person name="Feau N."/>
            <person name="Field M."/>
            <person name="Frey P."/>
            <person name="Gelhaye E."/>
            <person name="Goldberg J."/>
            <person name="Grabherr M.G."/>
            <person name="Kodira C.D."/>
            <person name="Kohler A."/>
            <person name="Kuees U."/>
            <person name="Lindquist E.A."/>
            <person name="Lucas S.M."/>
            <person name="Mago R."/>
            <person name="Mauceli E."/>
            <person name="Morin E."/>
            <person name="Murat C."/>
            <person name="Pangilinan J.L."/>
            <person name="Park R."/>
            <person name="Pearson M."/>
            <person name="Quesneville H."/>
            <person name="Rouhier N."/>
            <person name="Sakthikumar S."/>
            <person name="Salamov A.A."/>
            <person name="Schmutz J."/>
            <person name="Selles B."/>
            <person name="Shapiro H."/>
            <person name="Tanguay P."/>
            <person name="Tuskan G.A."/>
            <person name="Henrissat B."/>
            <person name="Van de Peer Y."/>
            <person name="Rouze P."/>
            <person name="Ellis J.G."/>
            <person name="Dodds P.N."/>
            <person name="Schein J.E."/>
            <person name="Zhong S."/>
            <person name="Hamelin R.C."/>
            <person name="Grigoriev I.V."/>
            <person name="Szabo L.J."/>
            <person name="Martin F."/>
        </authorList>
    </citation>
    <scope>NUCLEOTIDE SEQUENCE [LARGE SCALE GENOMIC DNA]</scope>
    <source>
        <strain evidence="2">98AG31 / pathotype 3-4-7</strain>
    </source>
</reference>
<dbReference type="Proteomes" id="UP000001072">
    <property type="component" value="Unassembled WGS sequence"/>
</dbReference>